<comment type="similarity">
    <text evidence="2">Belongs to the glycosyl hydrolase 20 family.</text>
</comment>
<evidence type="ECO:0000256" key="3">
    <source>
        <dbReference type="ARBA" id="ARBA00012663"/>
    </source>
</evidence>
<evidence type="ECO:0000313" key="11">
    <source>
        <dbReference type="Proteomes" id="UP000540989"/>
    </source>
</evidence>
<dbReference type="Proteomes" id="UP000540989">
    <property type="component" value="Unassembled WGS sequence"/>
</dbReference>
<dbReference type="PRINTS" id="PR00738">
    <property type="entry name" value="GLHYDRLASE20"/>
</dbReference>
<proteinExistence type="inferred from homology"/>
<dbReference type="SUPFAM" id="SSF51445">
    <property type="entry name" value="(Trans)glycosidases"/>
    <property type="match status" value="1"/>
</dbReference>
<feature type="domain" description="Glycoside hydrolase family 20 catalytic" evidence="8">
    <location>
        <begin position="226"/>
        <end position="383"/>
    </location>
</feature>
<dbReference type="Gene3D" id="3.20.20.80">
    <property type="entry name" value="Glycosidases"/>
    <property type="match status" value="1"/>
</dbReference>
<dbReference type="Pfam" id="PF00728">
    <property type="entry name" value="Glyco_hydro_20"/>
    <property type="match status" value="1"/>
</dbReference>
<evidence type="ECO:0000256" key="2">
    <source>
        <dbReference type="ARBA" id="ARBA00006285"/>
    </source>
</evidence>
<comment type="caution">
    <text evidence="10">The sequence shown here is derived from an EMBL/GenBank/DDBJ whole genome shotgun (WGS) entry which is preliminary data.</text>
</comment>
<evidence type="ECO:0000256" key="6">
    <source>
        <dbReference type="PIRSR" id="PIRSR625705-1"/>
    </source>
</evidence>
<dbReference type="InterPro" id="IPR017853">
    <property type="entry name" value="GH"/>
</dbReference>
<keyword evidence="11" id="KW-1185">Reference proteome</keyword>
<reference evidence="10 11" key="1">
    <citation type="submission" date="2020-08" db="EMBL/GenBank/DDBJ databases">
        <title>Genomic Encyclopedia of Type Strains, Phase IV (KMG-V): Genome sequencing to study the core and pangenomes of soil and plant-associated prokaryotes.</title>
        <authorList>
            <person name="Whitman W."/>
        </authorList>
    </citation>
    <scope>NUCLEOTIDE SEQUENCE [LARGE SCALE GENOMIC DNA]</scope>
    <source>
        <strain evidence="10 11">M8UP14</strain>
    </source>
</reference>
<dbReference type="InterPro" id="IPR015882">
    <property type="entry name" value="HEX_bac_N"/>
</dbReference>
<evidence type="ECO:0000256" key="7">
    <source>
        <dbReference type="SAM" id="SignalP"/>
    </source>
</evidence>
<evidence type="ECO:0000313" key="10">
    <source>
        <dbReference type="EMBL" id="MBB5059462.1"/>
    </source>
</evidence>
<dbReference type="PANTHER" id="PTHR22600:SF57">
    <property type="entry name" value="BETA-N-ACETYLHEXOSAMINIDASE"/>
    <property type="match status" value="1"/>
</dbReference>
<evidence type="ECO:0000256" key="4">
    <source>
        <dbReference type="ARBA" id="ARBA00022801"/>
    </source>
</evidence>
<evidence type="ECO:0000256" key="1">
    <source>
        <dbReference type="ARBA" id="ARBA00001231"/>
    </source>
</evidence>
<keyword evidence="5" id="KW-0326">Glycosidase</keyword>
<dbReference type="GO" id="GO:0016020">
    <property type="term" value="C:membrane"/>
    <property type="evidence" value="ECO:0007669"/>
    <property type="project" value="TreeGrafter"/>
</dbReference>
<dbReference type="GO" id="GO:0004563">
    <property type="term" value="F:beta-N-acetylhexosaminidase activity"/>
    <property type="evidence" value="ECO:0007669"/>
    <property type="project" value="UniProtKB-EC"/>
</dbReference>
<keyword evidence="4" id="KW-0378">Hydrolase</keyword>
<dbReference type="GO" id="GO:0005975">
    <property type="term" value="P:carbohydrate metabolic process"/>
    <property type="evidence" value="ECO:0007669"/>
    <property type="project" value="InterPro"/>
</dbReference>
<dbReference type="AlphaFoldDB" id="A0A7W8E5A3"/>
<comment type="catalytic activity">
    <reaction evidence="1">
        <text>Hydrolysis of terminal non-reducing N-acetyl-D-hexosamine residues in N-acetyl-beta-D-hexosaminides.</text>
        <dbReference type="EC" id="3.2.1.52"/>
    </reaction>
</comment>
<evidence type="ECO:0000259" key="9">
    <source>
        <dbReference type="Pfam" id="PF02838"/>
    </source>
</evidence>
<feature type="active site" description="Proton donor" evidence="6">
    <location>
        <position position="313"/>
    </location>
</feature>
<dbReference type="EMBL" id="JACHIP010000006">
    <property type="protein sequence ID" value="MBB5059462.1"/>
    <property type="molecule type" value="Genomic_DNA"/>
</dbReference>
<feature type="domain" description="Beta-hexosaminidase bacterial type N-terminal" evidence="9">
    <location>
        <begin position="24"/>
        <end position="169"/>
    </location>
</feature>
<name>A0A7W8E5A3_9BACT</name>
<organism evidence="10 11">
    <name type="scientific">Granulicella aggregans</name>
    <dbReference type="NCBI Taxonomy" id="474949"/>
    <lineage>
        <taxon>Bacteria</taxon>
        <taxon>Pseudomonadati</taxon>
        <taxon>Acidobacteriota</taxon>
        <taxon>Terriglobia</taxon>
        <taxon>Terriglobales</taxon>
        <taxon>Acidobacteriaceae</taxon>
        <taxon>Granulicella</taxon>
    </lineage>
</organism>
<protein>
    <recommendedName>
        <fullName evidence="3">beta-N-acetylhexosaminidase</fullName>
        <ecNumber evidence="3">3.2.1.52</ecNumber>
    </recommendedName>
</protein>
<dbReference type="InterPro" id="IPR025705">
    <property type="entry name" value="Beta_hexosaminidase_sua/sub"/>
</dbReference>
<dbReference type="InterPro" id="IPR029018">
    <property type="entry name" value="Hex-like_dom2"/>
</dbReference>
<sequence>MTLLGLLALAGISPAWSQGTGLHLIPMPVSVSNISSQPLTGGVQITCSAPCAAEDEFAIADLKTTLSAKGVDVSSTAGVTVLVTRYGSAISQSIYRDSLPVDSPERTANAGFPEAMKPEGYVIIPDGKGLAVTAASAEGIFYALQTVKQLVDAGAGRAAVLHTATIRDWPAMKYRGLDDDLSRGPVTTLEFQKKLIRTLAAYKVNLYSPYFEHTAGYAANPLWGPPGGTVTAADAAALVAYAKPYHVMIVPEQEAFGHLHHNLTWEQYQTLAETPHGAVLAPGQAGSLALTTQMLTELAGQYPGPFLHIGADETVDLGLGQTKAEVDSRGLAPVYLDFMQRIATSVEPLHRRLLFWGDIAQDAPDLLKQLPDKFKQQTIAIAWVYSPEPKGYDRFLNPFRNAGFETWVAPSVNNFRKVYPNNNLALLNIQEFARDGQRLGSTGLLNTIWNDDGEGLFNQDWYGILFGAAAGWQKGESSIPQFQQSYAQVFHNDATGKLNQAQKELMAAHAVLKDQAKVGDASNSIFWVDPLSKDGLKIGAQVRPYTHELRIHAEAALTLIAEARAAAGAKAVVEHAAPTTAIYESEIYGAASSNLEEPDAVDAMELGARRMDLIGLNFQLADELVEGYQRAYASQGSMDKKVRAAVGRELSDINGVNGRIEDMRDRYSLLRDMFAAEWLRSNRPYALRPVLEHYDYTVGILLARSDRFRSALRQWNDSHTLPPAAELGIPSVLVTAPAGTK</sequence>
<gene>
    <name evidence="10" type="ORF">HDF16_004188</name>
</gene>
<dbReference type="Pfam" id="PF02838">
    <property type="entry name" value="Glyco_hydro_20b"/>
    <property type="match status" value="1"/>
</dbReference>
<evidence type="ECO:0000259" key="8">
    <source>
        <dbReference type="Pfam" id="PF00728"/>
    </source>
</evidence>
<dbReference type="Gene3D" id="3.30.379.10">
    <property type="entry name" value="Chitobiase/beta-hexosaminidase domain 2-like"/>
    <property type="match status" value="1"/>
</dbReference>
<keyword evidence="7" id="KW-0732">Signal</keyword>
<dbReference type="PANTHER" id="PTHR22600">
    <property type="entry name" value="BETA-HEXOSAMINIDASE"/>
    <property type="match status" value="1"/>
</dbReference>
<feature type="signal peptide" evidence="7">
    <location>
        <begin position="1"/>
        <end position="17"/>
    </location>
</feature>
<dbReference type="InterPro" id="IPR015883">
    <property type="entry name" value="Glyco_hydro_20_cat"/>
</dbReference>
<dbReference type="RefSeq" id="WP_184221023.1">
    <property type="nucleotide sequence ID" value="NZ_JACHIP010000006.1"/>
</dbReference>
<feature type="chain" id="PRO_5031178535" description="beta-N-acetylhexosaminidase" evidence="7">
    <location>
        <begin position="18"/>
        <end position="741"/>
    </location>
</feature>
<dbReference type="EC" id="3.2.1.52" evidence="3"/>
<dbReference type="SUPFAM" id="SSF55545">
    <property type="entry name" value="beta-N-acetylhexosaminidase-like domain"/>
    <property type="match status" value="1"/>
</dbReference>
<dbReference type="GO" id="GO:0030203">
    <property type="term" value="P:glycosaminoglycan metabolic process"/>
    <property type="evidence" value="ECO:0007669"/>
    <property type="project" value="TreeGrafter"/>
</dbReference>
<evidence type="ECO:0000256" key="5">
    <source>
        <dbReference type="ARBA" id="ARBA00023295"/>
    </source>
</evidence>
<accession>A0A7W8E5A3</accession>